<keyword evidence="1" id="KW-0472">Membrane</keyword>
<gene>
    <name evidence="2" type="ORF">MUN53_09685</name>
</gene>
<proteinExistence type="predicted"/>
<dbReference type="RefSeq" id="WP_243325151.1">
    <property type="nucleotide sequence ID" value="NZ_JAKZMM010000022.1"/>
</dbReference>
<keyword evidence="1" id="KW-1133">Transmembrane helix</keyword>
<dbReference type="EMBL" id="JAKZMM010000022">
    <property type="protein sequence ID" value="MCJ2380878.1"/>
    <property type="molecule type" value="Genomic_DNA"/>
</dbReference>
<accession>A0ABT0C1H3</accession>
<name>A0ABT0C1H3_9BACT</name>
<comment type="caution">
    <text evidence="2">The sequence shown here is derived from an EMBL/GenBank/DDBJ whole genome shotgun (WGS) entry which is preliminary data.</text>
</comment>
<protein>
    <recommendedName>
        <fullName evidence="4">ABC transporter permease</fullName>
    </recommendedName>
</protein>
<feature type="transmembrane region" description="Helical" evidence="1">
    <location>
        <begin position="52"/>
        <end position="72"/>
    </location>
</feature>
<evidence type="ECO:0000313" key="3">
    <source>
        <dbReference type="Proteomes" id="UP001165444"/>
    </source>
</evidence>
<sequence length="157" mass="17259">MAVTKIRKISSWTLLISSIISVIVLVMFYTGGVVDPAAEMKEPIYTELLLNWTYVLFFATIACTVLMALWQFAGALKHDAKSALMSLLVLVLFVAMLGVTYSMGDATPLTGLNADSQVYNTAGWLKITDMWIYSTYILIALILIVAVLGSVKKILNK</sequence>
<feature type="transmembrane region" description="Helical" evidence="1">
    <location>
        <begin position="130"/>
        <end position="151"/>
    </location>
</feature>
<dbReference type="Proteomes" id="UP001165444">
    <property type="component" value="Unassembled WGS sequence"/>
</dbReference>
<evidence type="ECO:0000313" key="2">
    <source>
        <dbReference type="EMBL" id="MCJ2380878.1"/>
    </source>
</evidence>
<keyword evidence="1" id="KW-0812">Transmembrane</keyword>
<keyword evidence="3" id="KW-1185">Reference proteome</keyword>
<reference evidence="2 3" key="1">
    <citation type="submission" date="2022-03" db="EMBL/GenBank/DDBJ databases">
        <title>Parabacteroides sp. nov. isolated from swine feces.</title>
        <authorList>
            <person name="Bak J.E."/>
        </authorList>
    </citation>
    <scope>NUCLEOTIDE SEQUENCE [LARGE SCALE GENOMIC DNA]</scope>
    <source>
        <strain evidence="2 3">AGMB00274</strain>
    </source>
</reference>
<evidence type="ECO:0000256" key="1">
    <source>
        <dbReference type="SAM" id="Phobius"/>
    </source>
</evidence>
<organism evidence="2 3">
    <name type="scientific">Parabacteroides faecalis</name>
    <dbReference type="NCBI Taxonomy" id="2924040"/>
    <lineage>
        <taxon>Bacteria</taxon>
        <taxon>Pseudomonadati</taxon>
        <taxon>Bacteroidota</taxon>
        <taxon>Bacteroidia</taxon>
        <taxon>Bacteroidales</taxon>
        <taxon>Tannerellaceae</taxon>
        <taxon>Parabacteroides</taxon>
    </lineage>
</organism>
<evidence type="ECO:0008006" key="4">
    <source>
        <dbReference type="Google" id="ProtNLM"/>
    </source>
</evidence>
<feature type="transmembrane region" description="Helical" evidence="1">
    <location>
        <begin position="84"/>
        <end position="103"/>
    </location>
</feature>
<feature type="transmembrane region" description="Helical" evidence="1">
    <location>
        <begin position="12"/>
        <end position="32"/>
    </location>
</feature>